<dbReference type="GO" id="GO:0005886">
    <property type="term" value="C:plasma membrane"/>
    <property type="evidence" value="ECO:0007669"/>
    <property type="project" value="TreeGrafter"/>
</dbReference>
<dbReference type="GO" id="GO:0008658">
    <property type="term" value="F:penicillin binding"/>
    <property type="evidence" value="ECO:0007669"/>
    <property type="project" value="InterPro"/>
</dbReference>
<dbReference type="InterPro" id="IPR036138">
    <property type="entry name" value="PBP_dimer_sf"/>
</dbReference>
<evidence type="ECO:0000313" key="6">
    <source>
        <dbReference type="EMBL" id="QDZ40275.1"/>
    </source>
</evidence>
<keyword evidence="7" id="KW-1185">Reference proteome</keyword>
<dbReference type="SUPFAM" id="SSF56519">
    <property type="entry name" value="Penicillin binding protein dimerisation domain"/>
    <property type="match status" value="1"/>
</dbReference>
<evidence type="ECO:0000256" key="1">
    <source>
        <dbReference type="ARBA" id="ARBA00004370"/>
    </source>
</evidence>
<dbReference type="PANTHER" id="PTHR30627">
    <property type="entry name" value="PEPTIDOGLYCAN D,D-TRANSPEPTIDASE"/>
    <property type="match status" value="1"/>
</dbReference>
<dbReference type="KEGG" id="enn:FRE64_10110"/>
<dbReference type="Pfam" id="PF00905">
    <property type="entry name" value="Transpeptidase"/>
    <property type="match status" value="1"/>
</dbReference>
<dbReference type="InterPro" id="IPR050515">
    <property type="entry name" value="Beta-lactam/transpept"/>
</dbReference>
<dbReference type="InterPro" id="IPR001460">
    <property type="entry name" value="PCN-bd_Tpept"/>
</dbReference>
<gene>
    <name evidence="6" type="ORF">FRE64_10110</name>
</gene>
<dbReference type="PANTHER" id="PTHR30627:SF1">
    <property type="entry name" value="PEPTIDOGLYCAN D,D-TRANSPEPTIDASE FTSI"/>
    <property type="match status" value="1"/>
</dbReference>
<dbReference type="Gene3D" id="3.90.1310.10">
    <property type="entry name" value="Penicillin-binding protein 2a (Domain 2)"/>
    <property type="match status" value="1"/>
</dbReference>
<evidence type="ECO:0000259" key="4">
    <source>
        <dbReference type="Pfam" id="PF00905"/>
    </source>
</evidence>
<dbReference type="SUPFAM" id="SSF56601">
    <property type="entry name" value="beta-lactamase/transpeptidase-like"/>
    <property type="match status" value="1"/>
</dbReference>
<dbReference type="OrthoDB" id="9770103at2"/>
<dbReference type="EMBL" id="CP042326">
    <property type="protein sequence ID" value="QDZ40275.1"/>
    <property type="molecule type" value="Genomic_DNA"/>
</dbReference>
<dbReference type="GO" id="GO:0071555">
    <property type="term" value="P:cell wall organization"/>
    <property type="evidence" value="ECO:0007669"/>
    <property type="project" value="TreeGrafter"/>
</dbReference>
<dbReference type="Proteomes" id="UP000318453">
    <property type="component" value="Chromosome"/>
</dbReference>
<dbReference type="InterPro" id="IPR012338">
    <property type="entry name" value="Beta-lactam/transpept-like"/>
</dbReference>
<dbReference type="Gene3D" id="3.30.450.330">
    <property type="match status" value="1"/>
</dbReference>
<organism evidence="6 7">
    <name type="scientific">Euhalothece natronophila Z-M001</name>
    <dbReference type="NCBI Taxonomy" id="522448"/>
    <lineage>
        <taxon>Bacteria</taxon>
        <taxon>Bacillati</taxon>
        <taxon>Cyanobacteriota</taxon>
        <taxon>Cyanophyceae</taxon>
        <taxon>Oscillatoriophycideae</taxon>
        <taxon>Chroococcales</taxon>
        <taxon>Halothecacae</taxon>
        <taxon>Halothece cluster</taxon>
        <taxon>Euhalothece</taxon>
    </lineage>
</organism>
<sequence length="582" mass="64815">MIERISPYTKRLLLVWLFLFLVSIALGWRIYHLQFIEAERLQIRARGQQHLAINPYIPRRSIVDAKGKVLAADRLVYELYAHPDVFKESGESFDDVTKQLEPVLENTSQSELLQRFQQQASGIKLADNLTEELATEIKSWGWDGLELVESYARYYPYAELGSNVVGYVQQDDHEGKTGVEFTQQELLTRVGESLSVQRTARGQVLPTSFPENSLGFDEKKVQLTLDLDIQRLSHQALKEQMQEFNAKRGTVVVMDVETGELVSLVTEPSYNPNRYFEHDLEDMRNWAVTDLYEPGSTFKPINVAIALEAGAVNPNTIIYDDGRMEIGGWTVRNHDYFSNGGHGRVGLDEILQVSSNVGMMKIIERMSPQHYYDQLQNLGIEEPVGIDLMGETPGSLKSEFDFTNYPIEPAVASFGQGFSLTPIKLAQLTGAIANGGRLVTPHVVKGLVDQDGAIIEQDPRPEKQVFSPETSQQVLQMMETVVSEGSGKAAHIPGYRSAGKTGTAQKANMGTYSGNGRITSYVSIFPVETPRYVVLAVVDEPRAPLAYGSTVAAPIVRDVMEGIIAIEGIPPSHPEEFEEEDD</sequence>
<evidence type="ECO:0000256" key="3">
    <source>
        <dbReference type="ARBA" id="ARBA00023136"/>
    </source>
</evidence>
<accession>A0A5B8NQ38</accession>
<dbReference type="InterPro" id="IPR005311">
    <property type="entry name" value="PBP_dimer"/>
</dbReference>
<feature type="domain" description="Penicillin-binding protein dimerisation" evidence="5">
    <location>
        <begin position="58"/>
        <end position="177"/>
    </location>
</feature>
<comment type="similarity">
    <text evidence="2">Belongs to the transpeptidase family.</text>
</comment>
<feature type="domain" description="Penicillin-binding protein transpeptidase" evidence="4">
    <location>
        <begin position="249"/>
        <end position="561"/>
    </location>
</feature>
<comment type="subcellular location">
    <subcellularLocation>
        <location evidence="1">Membrane</location>
    </subcellularLocation>
</comment>
<dbReference type="RefSeq" id="WP_146295958.1">
    <property type="nucleotide sequence ID" value="NZ_CP042326.1"/>
</dbReference>
<proteinExistence type="inferred from homology"/>
<dbReference type="Pfam" id="PF03717">
    <property type="entry name" value="PBP_dimer"/>
    <property type="match status" value="1"/>
</dbReference>
<keyword evidence="3" id="KW-0472">Membrane</keyword>
<protein>
    <submittedName>
        <fullName evidence="6">Penicillin-binding protein 2</fullName>
    </submittedName>
</protein>
<reference evidence="6 7" key="1">
    <citation type="submission" date="2019-08" db="EMBL/GenBank/DDBJ databases">
        <title>Carotenoids and Carotenoid Binding Proteins in the Halophilic Cyanobacterium Euhalothece sp. ZM00.</title>
        <authorList>
            <person name="Cho S.M."/>
            <person name="Song J.Y."/>
            <person name="Park Y.-I."/>
        </authorList>
    </citation>
    <scope>NUCLEOTIDE SEQUENCE [LARGE SCALE GENOMIC DNA]</scope>
    <source>
        <strain evidence="6 7">Z-M001</strain>
    </source>
</reference>
<dbReference type="Gene3D" id="3.40.710.10">
    <property type="entry name" value="DD-peptidase/beta-lactamase superfamily"/>
    <property type="match status" value="1"/>
</dbReference>
<evidence type="ECO:0000256" key="2">
    <source>
        <dbReference type="ARBA" id="ARBA00007171"/>
    </source>
</evidence>
<evidence type="ECO:0000259" key="5">
    <source>
        <dbReference type="Pfam" id="PF03717"/>
    </source>
</evidence>
<name>A0A5B8NQ38_9CHRO</name>
<evidence type="ECO:0000313" key="7">
    <source>
        <dbReference type="Proteomes" id="UP000318453"/>
    </source>
</evidence>
<dbReference type="AlphaFoldDB" id="A0A5B8NQ38"/>